<gene>
    <name evidence="1" type="ORF">R3P38DRAFT_3180181</name>
</gene>
<dbReference type="AlphaFoldDB" id="A0AAW0CQL0"/>
<protein>
    <submittedName>
        <fullName evidence="1">Uncharacterized protein</fullName>
    </submittedName>
</protein>
<sequence>MPGASSLITANELSAIPITLRKVAQDAANPSNSLEAIATSLRTLYPPGAQTFC</sequence>
<dbReference type="Proteomes" id="UP001362999">
    <property type="component" value="Unassembled WGS sequence"/>
</dbReference>
<dbReference type="EMBL" id="JAWWNJ010000015">
    <property type="protein sequence ID" value="KAK7040469.1"/>
    <property type="molecule type" value="Genomic_DNA"/>
</dbReference>
<comment type="caution">
    <text evidence="1">The sequence shown here is derived from an EMBL/GenBank/DDBJ whole genome shotgun (WGS) entry which is preliminary data.</text>
</comment>
<organism evidence="1 2">
    <name type="scientific">Favolaschia claudopus</name>
    <dbReference type="NCBI Taxonomy" id="2862362"/>
    <lineage>
        <taxon>Eukaryota</taxon>
        <taxon>Fungi</taxon>
        <taxon>Dikarya</taxon>
        <taxon>Basidiomycota</taxon>
        <taxon>Agaricomycotina</taxon>
        <taxon>Agaricomycetes</taxon>
        <taxon>Agaricomycetidae</taxon>
        <taxon>Agaricales</taxon>
        <taxon>Marasmiineae</taxon>
        <taxon>Mycenaceae</taxon>
        <taxon>Favolaschia</taxon>
    </lineage>
</organism>
<evidence type="ECO:0000313" key="1">
    <source>
        <dbReference type="EMBL" id="KAK7040469.1"/>
    </source>
</evidence>
<proteinExistence type="predicted"/>
<name>A0AAW0CQL0_9AGAR</name>
<reference evidence="1 2" key="1">
    <citation type="journal article" date="2024" name="J Genomics">
        <title>Draft genome sequencing and assembly of Favolaschia claudopus CIRM-BRFM 2984 isolated from oak limbs.</title>
        <authorList>
            <person name="Navarro D."/>
            <person name="Drula E."/>
            <person name="Chaduli D."/>
            <person name="Cazenave R."/>
            <person name="Ahrendt S."/>
            <person name="Wang J."/>
            <person name="Lipzen A."/>
            <person name="Daum C."/>
            <person name="Barry K."/>
            <person name="Grigoriev I.V."/>
            <person name="Favel A."/>
            <person name="Rosso M.N."/>
            <person name="Martin F."/>
        </authorList>
    </citation>
    <scope>NUCLEOTIDE SEQUENCE [LARGE SCALE GENOMIC DNA]</scope>
    <source>
        <strain evidence="1 2">CIRM-BRFM 2984</strain>
    </source>
</reference>
<accession>A0AAW0CQL0</accession>
<evidence type="ECO:0000313" key="2">
    <source>
        <dbReference type="Proteomes" id="UP001362999"/>
    </source>
</evidence>
<keyword evidence="2" id="KW-1185">Reference proteome</keyword>